<gene>
    <name evidence="2" type="ORF">ACFPXP_20105</name>
</gene>
<name>A0ABW1IUA3_9BACL</name>
<dbReference type="EMBL" id="JBHSQV010000184">
    <property type="protein sequence ID" value="MFC5988713.1"/>
    <property type="molecule type" value="Genomic_DNA"/>
</dbReference>
<sequence length="221" mass="24738">MSKRKALIFQGGWQGHEPEQVADILAGILREEDFDVEISDTLECLADGERLHSFDLIVPNWTQGKIEGPHLRNLLDTIAEGTGLAGLHGGMGDSFRMETDYQFMVGGQWVAHPGNDGVEYTVNILDPEHPLTKGMKDFQVKSEQYYMHVDPAVQVHATTRFPVAEGPYTANGTVDMPVVWSKMWGQGKVYYCSLGHVAKIVRMPEVIQLMRYGMTWAARSK</sequence>
<accession>A0ABW1IUA3</accession>
<dbReference type="RefSeq" id="WP_379896193.1">
    <property type="nucleotide sequence ID" value="NZ_CBCSCT010000006.1"/>
</dbReference>
<dbReference type="Gene3D" id="3.40.50.880">
    <property type="match status" value="1"/>
</dbReference>
<evidence type="ECO:0000313" key="2">
    <source>
        <dbReference type="EMBL" id="MFC5988713.1"/>
    </source>
</evidence>
<dbReference type="Pfam" id="PF06283">
    <property type="entry name" value="ThuA"/>
    <property type="match status" value="1"/>
</dbReference>
<keyword evidence="3" id="KW-1185">Reference proteome</keyword>
<dbReference type="PANTHER" id="PTHR40469:SF2">
    <property type="entry name" value="GALACTOSE-BINDING DOMAIN-LIKE SUPERFAMILY PROTEIN"/>
    <property type="match status" value="1"/>
</dbReference>
<dbReference type="InterPro" id="IPR029062">
    <property type="entry name" value="Class_I_gatase-like"/>
</dbReference>
<evidence type="ECO:0000313" key="3">
    <source>
        <dbReference type="Proteomes" id="UP001596250"/>
    </source>
</evidence>
<comment type="caution">
    <text evidence="2">The sequence shown here is derived from an EMBL/GenBank/DDBJ whole genome shotgun (WGS) entry which is preliminary data.</text>
</comment>
<evidence type="ECO:0000259" key="1">
    <source>
        <dbReference type="Pfam" id="PF06283"/>
    </source>
</evidence>
<feature type="domain" description="ThuA-like" evidence="1">
    <location>
        <begin position="5"/>
        <end position="217"/>
    </location>
</feature>
<dbReference type="Proteomes" id="UP001596250">
    <property type="component" value="Unassembled WGS sequence"/>
</dbReference>
<dbReference type="SUPFAM" id="SSF52317">
    <property type="entry name" value="Class I glutamine amidotransferase-like"/>
    <property type="match status" value="1"/>
</dbReference>
<dbReference type="InterPro" id="IPR029010">
    <property type="entry name" value="ThuA-like"/>
</dbReference>
<protein>
    <submittedName>
        <fullName evidence="2">ThuA domain-containing protein</fullName>
    </submittedName>
</protein>
<reference evidence="3" key="1">
    <citation type="journal article" date="2019" name="Int. J. Syst. Evol. Microbiol.">
        <title>The Global Catalogue of Microorganisms (GCM) 10K type strain sequencing project: providing services to taxonomists for standard genome sequencing and annotation.</title>
        <authorList>
            <consortium name="The Broad Institute Genomics Platform"/>
            <consortium name="The Broad Institute Genome Sequencing Center for Infectious Disease"/>
            <person name="Wu L."/>
            <person name="Ma J."/>
        </authorList>
    </citation>
    <scope>NUCLEOTIDE SEQUENCE [LARGE SCALE GENOMIC DNA]</scope>
    <source>
        <strain evidence="3">CCM 8749</strain>
    </source>
</reference>
<dbReference type="PANTHER" id="PTHR40469">
    <property type="entry name" value="SECRETED GLYCOSYL HYDROLASE"/>
    <property type="match status" value="1"/>
</dbReference>
<proteinExistence type="predicted"/>
<organism evidence="2 3">
    <name type="scientific">Marinicrinis lubricantis</name>
    <dbReference type="NCBI Taxonomy" id="2086470"/>
    <lineage>
        <taxon>Bacteria</taxon>
        <taxon>Bacillati</taxon>
        <taxon>Bacillota</taxon>
        <taxon>Bacilli</taxon>
        <taxon>Bacillales</taxon>
        <taxon>Paenibacillaceae</taxon>
    </lineage>
</organism>